<keyword evidence="4" id="KW-1185">Reference proteome</keyword>
<dbReference type="InterPro" id="IPR011333">
    <property type="entry name" value="SKP1/BTB/POZ_sf"/>
</dbReference>
<evidence type="ECO:0000259" key="2">
    <source>
        <dbReference type="PROSITE" id="PS50097"/>
    </source>
</evidence>
<dbReference type="SUPFAM" id="SSF54695">
    <property type="entry name" value="POZ domain"/>
    <property type="match status" value="1"/>
</dbReference>
<dbReference type="InterPro" id="IPR000210">
    <property type="entry name" value="BTB/POZ_dom"/>
</dbReference>
<dbReference type="PROSITE" id="PS50097">
    <property type="entry name" value="BTB"/>
    <property type="match status" value="1"/>
</dbReference>
<dbReference type="EMBL" id="ML977020">
    <property type="protein sequence ID" value="KAF1951019.1"/>
    <property type="molecule type" value="Genomic_DNA"/>
</dbReference>
<name>A0A6A5TGY0_9PLEO</name>
<gene>
    <name evidence="3" type="ORF">CC80DRAFT_509154</name>
</gene>
<feature type="region of interest" description="Disordered" evidence="1">
    <location>
        <begin position="335"/>
        <end position="354"/>
    </location>
</feature>
<protein>
    <recommendedName>
        <fullName evidence="2">BTB domain-containing protein</fullName>
    </recommendedName>
</protein>
<dbReference type="CDD" id="cd18186">
    <property type="entry name" value="BTB_POZ_ZBTB_KLHL-like"/>
    <property type="match status" value="1"/>
</dbReference>
<evidence type="ECO:0000256" key="1">
    <source>
        <dbReference type="SAM" id="MobiDB-lite"/>
    </source>
</evidence>
<dbReference type="Gene3D" id="3.30.710.10">
    <property type="entry name" value="Potassium Channel Kv1.1, Chain A"/>
    <property type="match status" value="1"/>
</dbReference>
<dbReference type="AlphaFoldDB" id="A0A6A5TGY0"/>
<evidence type="ECO:0000313" key="3">
    <source>
        <dbReference type="EMBL" id="KAF1951019.1"/>
    </source>
</evidence>
<dbReference type="Proteomes" id="UP000800035">
    <property type="component" value="Unassembled WGS sequence"/>
</dbReference>
<reference evidence="3" key="1">
    <citation type="journal article" date="2020" name="Stud. Mycol.">
        <title>101 Dothideomycetes genomes: a test case for predicting lifestyles and emergence of pathogens.</title>
        <authorList>
            <person name="Haridas S."/>
            <person name="Albert R."/>
            <person name="Binder M."/>
            <person name="Bloem J."/>
            <person name="Labutti K."/>
            <person name="Salamov A."/>
            <person name="Andreopoulos B."/>
            <person name="Baker S."/>
            <person name="Barry K."/>
            <person name="Bills G."/>
            <person name="Bluhm B."/>
            <person name="Cannon C."/>
            <person name="Castanera R."/>
            <person name="Culley D."/>
            <person name="Daum C."/>
            <person name="Ezra D."/>
            <person name="Gonzalez J."/>
            <person name="Henrissat B."/>
            <person name="Kuo A."/>
            <person name="Liang C."/>
            <person name="Lipzen A."/>
            <person name="Lutzoni F."/>
            <person name="Magnuson J."/>
            <person name="Mondo S."/>
            <person name="Nolan M."/>
            <person name="Ohm R."/>
            <person name="Pangilinan J."/>
            <person name="Park H.-J."/>
            <person name="Ramirez L."/>
            <person name="Alfaro M."/>
            <person name="Sun H."/>
            <person name="Tritt A."/>
            <person name="Yoshinaga Y."/>
            <person name="Zwiers L.-H."/>
            <person name="Turgeon B."/>
            <person name="Goodwin S."/>
            <person name="Spatafora J."/>
            <person name="Crous P."/>
            <person name="Grigoriev I."/>
        </authorList>
    </citation>
    <scope>NUCLEOTIDE SEQUENCE</scope>
    <source>
        <strain evidence="3">CBS 675.92</strain>
    </source>
</reference>
<accession>A0A6A5TGY0</accession>
<dbReference type="OrthoDB" id="5275938at2759"/>
<feature type="domain" description="BTB" evidence="2">
    <location>
        <begin position="52"/>
        <end position="121"/>
    </location>
</feature>
<sequence>MAHPPTIIPAALPILAAPAAVISEKTPTKSQESIPNGTVWILQPTIELCHNADVTLLLGEEEQPVRVSIGTLGTASPVWKAMFERHWSESEAAEVAFPDDDVEAMLLVLRIAHLRFHEIPKKKGLSFGSLLNLAVVCDKYDVVHLVRPFLDLYCWAQDYEYPFYTGPGYPAWLFIAWSFGYPDSFDKLARHLAFTMSAFKLGVVPRNFGLMTKYGYGVQSILPPGILDSILSVREDALAASLDECYSIFDNALKATPCYAKTDIGLPIDATECRSMILGSLLPQMIDNNLYPSRLKAQDVSWSVEHFQKTIGAIKPRTLKSFDFSKSLKWVKDPKNDVPRTNANGASVGAGTGARPATSTNLFGITATPAATRNSAASTSTSMFGTAPVTSTPSAPSFGNAQATSTSGSFVFTPLGSGNVTTELEKPYSMLEEKLRQHSSVSHAACGLAINFAYAIGKVVREMRSPTLQSHRNHMEEQAKK</sequence>
<proteinExistence type="predicted"/>
<evidence type="ECO:0000313" key="4">
    <source>
        <dbReference type="Proteomes" id="UP000800035"/>
    </source>
</evidence>
<organism evidence="3 4">
    <name type="scientific">Byssothecium circinans</name>
    <dbReference type="NCBI Taxonomy" id="147558"/>
    <lineage>
        <taxon>Eukaryota</taxon>
        <taxon>Fungi</taxon>
        <taxon>Dikarya</taxon>
        <taxon>Ascomycota</taxon>
        <taxon>Pezizomycotina</taxon>
        <taxon>Dothideomycetes</taxon>
        <taxon>Pleosporomycetidae</taxon>
        <taxon>Pleosporales</taxon>
        <taxon>Massarineae</taxon>
        <taxon>Massarinaceae</taxon>
        <taxon>Byssothecium</taxon>
    </lineage>
</organism>